<evidence type="ECO:0000256" key="2">
    <source>
        <dbReference type="ARBA" id="ARBA00023026"/>
    </source>
</evidence>
<organism evidence="4 5">
    <name type="scientific">Bimuria novae-zelandiae CBS 107.79</name>
    <dbReference type="NCBI Taxonomy" id="1447943"/>
    <lineage>
        <taxon>Eukaryota</taxon>
        <taxon>Fungi</taxon>
        <taxon>Dikarya</taxon>
        <taxon>Ascomycota</taxon>
        <taxon>Pezizomycotina</taxon>
        <taxon>Dothideomycetes</taxon>
        <taxon>Pleosporomycetidae</taxon>
        <taxon>Pleosporales</taxon>
        <taxon>Massarineae</taxon>
        <taxon>Didymosphaeriaceae</taxon>
        <taxon>Bimuria</taxon>
    </lineage>
</organism>
<feature type="domain" description="LysM" evidence="3">
    <location>
        <begin position="24"/>
        <end position="70"/>
    </location>
</feature>
<dbReference type="GO" id="GO:0008061">
    <property type="term" value="F:chitin binding"/>
    <property type="evidence" value="ECO:0007669"/>
    <property type="project" value="UniProtKB-KW"/>
</dbReference>
<protein>
    <recommendedName>
        <fullName evidence="3">LysM domain-containing protein</fullName>
    </recommendedName>
</protein>
<dbReference type="Gene3D" id="3.10.350.10">
    <property type="entry name" value="LysM domain"/>
    <property type="match status" value="2"/>
</dbReference>
<dbReference type="Proteomes" id="UP000800036">
    <property type="component" value="Unassembled WGS sequence"/>
</dbReference>
<evidence type="ECO:0000313" key="4">
    <source>
        <dbReference type="EMBL" id="KAF1972801.1"/>
    </source>
</evidence>
<dbReference type="PANTHER" id="PTHR34997:SF1">
    <property type="entry name" value="PEPTIDOGLYCAN-BINDING LYSIN DOMAIN"/>
    <property type="match status" value="1"/>
</dbReference>
<dbReference type="AlphaFoldDB" id="A0A6A5V6G5"/>
<reference evidence="4" key="1">
    <citation type="journal article" date="2020" name="Stud. Mycol.">
        <title>101 Dothideomycetes genomes: a test case for predicting lifestyles and emergence of pathogens.</title>
        <authorList>
            <person name="Haridas S."/>
            <person name="Albert R."/>
            <person name="Binder M."/>
            <person name="Bloem J."/>
            <person name="Labutti K."/>
            <person name="Salamov A."/>
            <person name="Andreopoulos B."/>
            <person name="Baker S."/>
            <person name="Barry K."/>
            <person name="Bills G."/>
            <person name="Bluhm B."/>
            <person name="Cannon C."/>
            <person name="Castanera R."/>
            <person name="Culley D."/>
            <person name="Daum C."/>
            <person name="Ezra D."/>
            <person name="Gonzalez J."/>
            <person name="Henrissat B."/>
            <person name="Kuo A."/>
            <person name="Liang C."/>
            <person name="Lipzen A."/>
            <person name="Lutzoni F."/>
            <person name="Magnuson J."/>
            <person name="Mondo S."/>
            <person name="Nolan M."/>
            <person name="Ohm R."/>
            <person name="Pangilinan J."/>
            <person name="Park H.-J."/>
            <person name="Ramirez L."/>
            <person name="Alfaro M."/>
            <person name="Sun H."/>
            <person name="Tritt A."/>
            <person name="Yoshinaga Y."/>
            <person name="Zwiers L.-H."/>
            <person name="Turgeon B."/>
            <person name="Goodwin S."/>
            <person name="Spatafora J."/>
            <person name="Crous P."/>
            <person name="Grigoriev I."/>
        </authorList>
    </citation>
    <scope>NUCLEOTIDE SEQUENCE</scope>
    <source>
        <strain evidence="4">CBS 107.79</strain>
    </source>
</reference>
<keyword evidence="2" id="KW-0843">Virulence</keyword>
<evidence type="ECO:0000259" key="3">
    <source>
        <dbReference type="PROSITE" id="PS51782"/>
    </source>
</evidence>
<feature type="non-terminal residue" evidence="4">
    <location>
        <position position="1"/>
    </location>
</feature>
<dbReference type="CDD" id="cd00118">
    <property type="entry name" value="LysM"/>
    <property type="match status" value="2"/>
</dbReference>
<dbReference type="PROSITE" id="PS51782">
    <property type="entry name" value="LYSM"/>
    <property type="match status" value="2"/>
</dbReference>
<keyword evidence="5" id="KW-1185">Reference proteome</keyword>
<dbReference type="InterPro" id="IPR018392">
    <property type="entry name" value="LysM"/>
</dbReference>
<dbReference type="PANTHER" id="PTHR34997">
    <property type="entry name" value="AM15"/>
    <property type="match status" value="1"/>
</dbReference>
<dbReference type="SUPFAM" id="SSF54106">
    <property type="entry name" value="LysM domain"/>
    <property type="match status" value="2"/>
</dbReference>
<accession>A0A6A5V6G5</accession>
<dbReference type="SMART" id="SM00257">
    <property type="entry name" value="LysM"/>
    <property type="match status" value="2"/>
</dbReference>
<gene>
    <name evidence="4" type="ORF">BU23DRAFT_466459</name>
</gene>
<evidence type="ECO:0000313" key="5">
    <source>
        <dbReference type="Proteomes" id="UP000800036"/>
    </source>
</evidence>
<evidence type="ECO:0000256" key="1">
    <source>
        <dbReference type="ARBA" id="ARBA00022669"/>
    </source>
</evidence>
<keyword evidence="1" id="KW-0147">Chitin-binding</keyword>
<dbReference type="InterPro" id="IPR036779">
    <property type="entry name" value="LysM_dom_sf"/>
</dbReference>
<proteinExistence type="predicted"/>
<dbReference type="InterPro" id="IPR052210">
    <property type="entry name" value="LysM1-like"/>
</dbReference>
<dbReference type="EMBL" id="ML976684">
    <property type="protein sequence ID" value="KAF1972801.1"/>
    <property type="molecule type" value="Genomic_DNA"/>
</dbReference>
<feature type="domain" description="LysM" evidence="3">
    <location>
        <begin position="107"/>
        <end position="153"/>
    </location>
</feature>
<dbReference type="OrthoDB" id="5985073at2759"/>
<dbReference type="Pfam" id="PF01476">
    <property type="entry name" value="LysM"/>
    <property type="match status" value="2"/>
</dbReference>
<sequence length="155" mass="17078">KPVYTTTALPAKETPPGTIKNCGHYYDVVSGDYCQMIAMNFSITFDVLRTMNPQLDADCLNLWANASYCVATVRGSTLTPLSSSTTARVTAAPPAPTQSEASKACYQWYTAVAGDYCYLIYTKFGITFEQLRAWNTVLDADCSNLWPDYAYCVKA</sequence>
<name>A0A6A5V6G5_9PLEO</name>